<organism evidence="6 7">
    <name type="scientific">Desulfosporosinus metallidurans</name>
    <dbReference type="NCBI Taxonomy" id="1888891"/>
    <lineage>
        <taxon>Bacteria</taxon>
        <taxon>Bacillati</taxon>
        <taxon>Bacillota</taxon>
        <taxon>Clostridia</taxon>
        <taxon>Eubacteriales</taxon>
        <taxon>Desulfitobacteriaceae</taxon>
        <taxon>Desulfosporosinus</taxon>
    </lineage>
</organism>
<dbReference type="InterPro" id="IPR000847">
    <property type="entry name" value="LysR_HTH_N"/>
</dbReference>
<protein>
    <submittedName>
        <fullName evidence="6">Transcriptional regulator, LysR family</fullName>
    </submittedName>
</protein>
<dbReference type="FunFam" id="1.10.10.10:FF:000001">
    <property type="entry name" value="LysR family transcriptional regulator"/>
    <property type="match status" value="1"/>
</dbReference>
<evidence type="ECO:0000256" key="3">
    <source>
        <dbReference type="ARBA" id="ARBA00023125"/>
    </source>
</evidence>
<name>A0A1Q8R0Q6_9FIRM</name>
<evidence type="ECO:0000313" key="7">
    <source>
        <dbReference type="Proteomes" id="UP000186102"/>
    </source>
</evidence>
<keyword evidence="2" id="KW-0805">Transcription regulation</keyword>
<dbReference type="Gene3D" id="3.40.190.290">
    <property type="match status" value="1"/>
</dbReference>
<dbReference type="InterPro" id="IPR005119">
    <property type="entry name" value="LysR_subst-bd"/>
</dbReference>
<dbReference type="Pfam" id="PF00126">
    <property type="entry name" value="HTH_1"/>
    <property type="match status" value="1"/>
</dbReference>
<dbReference type="InterPro" id="IPR036390">
    <property type="entry name" value="WH_DNA-bd_sf"/>
</dbReference>
<gene>
    <name evidence="6" type="ORF">DSOL_0929</name>
</gene>
<evidence type="ECO:0000256" key="4">
    <source>
        <dbReference type="ARBA" id="ARBA00023163"/>
    </source>
</evidence>
<dbReference type="Gene3D" id="1.10.10.10">
    <property type="entry name" value="Winged helix-like DNA-binding domain superfamily/Winged helix DNA-binding domain"/>
    <property type="match status" value="1"/>
</dbReference>
<keyword evidence="4" id="KW-0804">Transcription</keyword>
<dbReference type="Proteomes" id="UP000186102">
    <property type="component" value="Unassembled WGS sequence"/>
</dbReference>
<dbReference type="RefSeq" id="WP_075363697.1">
    <property type="nucleotide sequence ID" value="NZ_MLBF01000004.1"/>
</dbReference>
<evidence type="ECO:0000313" key="6">
    <source>
        <dbReference type="EMBL" id="OLN33202.1"/>
    </source>
</evidence>
<evidence type="ECO:0000259" key="5">
    <source>
        <dbReference type="PROSITE" id="PS50931"/>
    </source>
</evidence>
<keyword evidence="7" id="KW-1185">Reference proteome</keyword>
<dbReference type="GO" id="GO:0000976">
    <property type="term" value="F:transcription cis-regulatory region binding"/>
    <property type="evidence" value="ECO:0007669"/>
    <property type="project" value="TreeGrafter"/>
</dbReference>
<dbReference type="PANTHER" id="PTHR30126">
    <property type="entry name" value="HTH-TYPE TRANSCRIPTIONAL REGULATOR"/>
    <property type="match status" value="1"/>
</dbReference>
<dbReference type="STRING" id="1888891.DSOL_0929"/>
<dbReference type="CDD" id="cd08420">
    <property type="entry name" value="PBP2_CysL_like"/>
    <property type="match status" value="1"/>
</dbReference>
<reference evidence="6 7" key="1">
    <citation type="submission" date="2016-09" db="EMBL/GenBank/DDBJ databases">
        <title>Complete genome of Desulfosporosinus sp. OL.</title>
        <authorList>
            <person name="Mardanov A."/>
            <person name="Beletsky A."/>
            <person name="Panova A."/>
            <person name="Karnachuk O."/>
            <person name="Ravin N."/>
        </authorList>
    </citation>
    <scope>NUCLEOTIDE SEQUENCE [LARGE SCALE GENOMIC DNA]</scope>
    <source>
        <strain evidence="6 7">OL</strain>
    </source>
</reference>
<feature type="domain" description="HTH lysR-type" evidence="5">
    <location>
        <begin position="1"/>
        <end position="58"/>
    </location>
</feature>
<dbReference type="PANTHER" id="PTHR30126:SF39">
    <property type="entry name" value="HTH-TYPE TRANSCRIPTIONAL REGULATOR CYSL"/>
    <property type="match status" value="1"/>
</dbReference>
<dbReference type="PRINTS" id="PR00039">
    <property type="entry name" value="HTHLYSR"/>
</dbReference>
<dbReference type="NCBIfam" id="NF040786">
    <property type="entry name" value="LysR_Sec_metab"/>
    <property type="match status" value="1"/>
</dbReference>
<dbReference type="InterPro" id="IPR047788">
    <property type="entry name" value="LysR-like_Sec_metab"/>
</dbReference>
<comment type="caution">
    <text evidence="6">The sequence shown here is derived from an EMBL/GenBank/DDBJ whole genome shotgun (WGS) entry which is preliminary data.</text>
</comment>
<sequence length="314" mass="34762">MNLIRLQTLVMVARSGSISKAARELNLTQPAVTKHIQSLEEYYGKTLIDRSARETVLTEEGRLLYRYALEALRLMDEAETALSKMSKTVQGSLRIGASSIPGQYILPLALGEFIQNYPEVDIVVEMGDTGQITRLVLENKVDLGLVGNPVKERQLECYPCAEDELVLILPLNHPLAQVEEISAADLCGEKMVWREIGSGTRKTVEGWLAQAGVELGEKRGNLELGSTGAVVAAVEAGLGLSIVSIWAVVRPLTWKTLAVRRLKDLSMKRRLYVIRSTQNTRRPAQAFSDFILGHGGKCALDRVFAEIPWFCEQK</sequence>
<dbReference type="AlphaFoldDB" id="A0A1Q8R0Q6"/>
<dbReference type="InterPro" id="IPR036388">
    <property type="entry name" value="WH-like_DNA-bd_sf"/>
</dbReference>
<evidence type="ECO:0000256" key="1">
    <source>
        <dbReference type="ARBA" id="ARBA00009437"/>
    </source>
</evidence>
<dbReference type="SUPFAM" id="SSF46785">
    <property type="entry name" value="Winged helix' DNA-binding domain"/>
    <property type="match status" value="1"/>
</dbReference>
<proteinExistence type="inferred from homology"/>
<dbReference type="Pfam" id="PF03466">
    <property type="entry name" value="LysR_substrate"/>
    <property type="match status" value="1"/>
</dbReference>
<dbReference type="SUPFAM" id="SSF53850">
    <property type="entry name" value="Periplasmic binding protein-like II"/>
    <property type="match status" value="1"/>
</dbReference>
<dbReference type="PROSITE" id="PS50931">
    <property type="entry name" value="HTH_LYSR"/>
    <property type="match status" value="1"/>
</dbReference>
<dbReference type="EMBL" id="MLBF01000004">
    <property type="protein sequence ID" value="OLN33202.1"/>
    <property type="molecule type" value="Genomic_DNA"/>
</dbReference>
<evidence type="ECO:0000256" key="2">
    <source>
        <dbReference type="ARBA" id="ARBA00023015"/>
    </source>
</evidence>
<accession>A0A1Q8R0Q6</accession>
<comment type="similarity">
    <text evidence="1">Belongs to the LysR transcriptional regulatory family.</text>
</comment>
<keyword evidence="3" id="KW-0238">DNA-binding</keyword>
<dbReference type="GO" id="GO:0003700">
    <property type="term" value="F:DNA-binding transcription factor activity"/>
    <property type="evidence" value="ECO:0007669"/>
    <property type="project" value="InterPro"/>
</dbReference>